<gene>
    <name evidence="1" type="ORF">A6035_17275</name>
</gene>
<sequence length="281" mass="31170">MVDGRYYGRGDKTNVILSHDDVMRHHRRLLSDRSDLQLEAKELLDEIDPTASLIALIADPIGLRDDLLVELTGDPNWENQVAAILQQADQTAKGADYPPYIRATGFQRRAEGVAVTDGMHNATREFKGDGRAAELVFHETGRLTLISERATFMHTRPVQPEPPAAKLIFEELIVAKTAILVAVTAETAKLTQYRGSWRFALLVRGLKGGSAWILADSFGFSNGSGYTADTYARETEAAFADIATDPNAVARDLTMPLLRSLGVHTHSKFQWMRNEQAQEKH</sequence>
<proteinExistence type="predicted"/>
<reference evidence="1 2" key="1">
    <citation type="submission" date="2016-04" db="EMBL/GenBank/DDBJ databases">
        <title>Complete genome sequence of Dietzia lutea YIM 80766T, a strain isolated from desert soil in Egypt.</title>
        <authorList>
            <person name="Zhao J."/>
            <person name="Hu B."/>
            <person name="Geng S."/>
            <person name="Nie Y."/>
            <person name="Tang Y."/>
        </authorList>
    </citation>
    <scope>NUCLEOTIDE SEQUENCE [LARGE SCALE GENOMIC DNA]</scope>
    <source>
        <strain evidence="1 2">YIM 80766</strain>
        <plasmid evidence="1 2">unnamed1</plasmid>
    </source>
</reference>
<evidence type="ECO:0000313" key="2">
    <source>
        <dbReference type="Proteomes" id="UP000244928"/>
    </source>
</evidence>
<organism evidence="1 2">
    <name type="scientific">Dietzia lutea</name>
    <dbReference type="NCBI Taxonomy" id="546160"/>
    <lineage>
        <taxon>Bacteria</taxon>
        <taxon>Bacillati</taxon>
        <taxon>Actinomycetota</taxon>
        <taxon>Actinomycetes</taxon>
        <taxon>Mycobacteriales</taxon>
        <taxon>Dietziaceae</taxon>
        <taxon>Dietzia</taxon>
    </lineage>
</organism>
<dbReference type="AlphaFoldDB" id="A0A2S1RCU9"/>
<name>A0A2S1RCU9_9ACTN</name>
<keyword evidence="1" id="KW-0614">Plasmid</keyword>
<dbReference type="KEGG" id="dlu:A6035_17275"/>
<evidence type="ECO:0000313" key="1">
    <source>
        <dbReference type="EMBL" id="AWH94126.1"/>
    </source>
</evidence>
<accession>A0A2S1RCU9</accession>
<dbReference type="Proteomes" id="UP000244928">
    <property type="component" value="Plasmid unnamed1"/>
</dbReference>
<dbReference type="OrthoDB" id="4314023at2"/>
<keyword evidence="2" id="KW-1185">Reference proteome</keyword>
<dbReference type="EMBL" id="CP015450">
    <property type="protein sequence ID" value="AWH94126.1"/>
    <property type="molecule type" value="Genomic_DNA"/>
</dbReference>
<protein>
    <submittedName>
        <fullName evidence="1">Uncharacterized protein</fullName>
    </submittedName>
</protein>
<geneLocation type="plasmid" evidence="1 2">
    <name>unnamed1</name>
</geneLocation>